<evidence type="ECO:0000256" key="2">
    <source>
        <dbReference type="ARBA" id="ARBA00023015"/>
    </source>
</evidence>
<comment type="caution">
    <text evidence="6">The sequence shown here is derived from an EMBL/GenBank/DDBJ whole genome shotgun (WGS) entry which is preliminary data.</text>
</comment>
<keyword evidence="2" id="KW-0805">Transcription regulation</keyword>
<dbReference type="SMART" id="SM00422">
    <property type="entry name" value="HTH_MERR"/>
    <property type="match status" value="1"/>
</dbReference>
<keyword evidence="3" id="KW-0238">DNA-binding</keyword>
<proteinExistence type="predicted"/>
<dbReference type="Gene3D" id="1.10.1660.10">
    <property type="match status" value="1"/>
</dbReference>
<evidence type="ECO:0000256" key="4">
    <source>
        <dbReference type="ARBA" id="ARBA00023163"/>
    </source>
</evidence>
<dbReference type="PRINTS" id="PR00040">
    <property type="entry name" value="HTHMERR"/>
</dbReference>
<dbReference type="Pfam" id="PF13411">
    <property type="entry name" value="MerR_1"/>
    <property type="match status" value="1"/>
</dbReference>
<evidence type="ECO:0000256" key="3">
    <source>
        <dbReference type="ARBA" id="ARBA00023125"/>
    </source>
</evidence>
<gene>
    <name evidence="6" type="ORF">LCGC14_0695220</name>
</gene>
<dbReference type="GO" id="GO:0003700">
    <property type="term" value="F:DNA-binding transcription factor activity"/>
    <property type="evidence" value="ECO:0007669"/>
    <property type="project" value="InterPro"/>
</dbReference>
<organism evidence="6">
    <name type="scientific">marine sediment metagenome</name>
    <dbReference type="NCBI Taxonomy" id="412755"/>
    <lineage>
        <taxon>unclassified sequences</taxon>
        <taxon>metagenomes</taxon>
        <taxon>ecological metagenomes</taxon>
    </lineage>
</organism>
<dbReference type="PANTHER" id="PTHR30204">
    <property type="entry name" value="REDOX-CYCLING DRUG-SENSING TRANSCRIPTIONAL ACTIVATOR SOXR"/>
    <property type="match status" value="1"/>
</dbReference>
<feature type="domain" description="HTH merR-type" evidence="5">
    <location>
        <begin position="1"/>
        <end position="70"/>
    </location>
</feature>
<dbReference type="InterPro" id="IPR009061">
    <property type="entry name" value="DNA-bd_dom_put_sf"/>
</dbReference>
<dbReference type="EMBL" id="LAZR01001461">
    <property type="protein sequence ID" value="KKN44240.1"/>
    <property type="molecule type" value="Genomic_DNA"/>
</dbReference>
<dbReference type="InterPro" id="IPR047057">
    <property type="entry name" value="MerR_fam"/>
</dbReference>
<evidence type="ECO:0000259" key="5">
    <source>
        <dbReference type="PROSITE" id="PS50937"/>
    </source>
</evidence>
<accession>A0A0F9QJF0</accession>
<keyword evidence="1" id="KW-0678">Repressor</keyword>
<evidence type="ECO:0000313" key="6">
    <source>
        <dbReference type="EMBL" id="KKN44240.1"/>
    </source>
</evidence>
<sequence length="134" mass="15187">MLTVSELSKEVEMTTDAVRHYVRIGLLVPSRDPLNGYKLFSREDIKKAKFIGKAKSLGFTLQDIRTILEHSDAGETPCLTVRNMIQQHIDDNRIHLAELNKLQLRMEAAVQKWDSMPNGMPDGKAICHLIESIT</sequence>
<dbReference type="AlphaFoldDB" id="A0A0F9QJF0"/>
<evidence type="ECO:0000256" key="1">
    <source>
        <dbReference type="ARBA" id="ARBA00022491"/>
    </source>
</evidence>
<dbReference type="PROSITE" id="PS50937">
    <property type="entry name" value="HTH_MERR_2"/>
    <property type="match status" value="1"/>
</dbReference>
<name>A0A0F9QJF0_9ZZZZ</name>
<dbReference type="SUPFAM" id="SSF46955">
    <property type="entry name" value="Putative DNA-binding domain"/>
    <property type="match status" value="1"/>
</dbReference>
<dbReference type="GO" id="GO:0003677">
    <property type="term" value="F:DNA binding"/>
    <property type="evidence" value="ECO:0007669"/>
    <property type="project" value="UniProtKB-KW"/>
</dbReference>
<dbReference type="InterPro" id="IPR000551">
    <property type="entry name" value="MerR-type_HTH_dom"/>
</dbReference>
<dbReference type="PANTHER" id="PTHR30204:SF69">
    <property type="entry name" value="MERR-FAMILY TRANSCRIPTIONAL REGULATOR"/>
    <property type="match status" value="1"/>
</dbReference>
<reference evidence="6" key="1">
    <citation type="journal article" date="2015" name="Nature">
        <title>Complex archaea that bridge the gap between prokaryotes and eukaryotes.</title>
        <authorList>
            <person name="Spang A."/>
            <person name="Saw J.H."/>
            <person name="Jorgensen S.L."/>
            <person name="Zaremba-Niedzwiedzka K."/>
            <person name="Martijn J."/>
            <person name="Lind A.E."/>
            <person name="van Eijk R."/>
            <person name="Schleper C."/>
            <person name="Guy L."/>
            <person name="Ettema T.J."/>
        </authorList>
    </citation>
    <scope>NUCLEOTIDE SEQUENCE</scope>
</reference>
<keyword evidence="4" id="KW-0804">Transcription</keyword>
<protein>
    <recommendedName>
        <fullName evidence="5">HTH merR-type domain-containing protein</fullName>
    </recommendedName>
</protein>